<organism evidence="1 2">
    <name type="scientific">Calidifontibacillus erzurumensis</name>
    <dbReference type="NCBI Taxonomy" id="2741433"/>
    <lineage>
        <taxon>Bacteria</taxon>
        <taxon>Bacillati</taxon>
        <taxon>Bacillota</taxon>
        <taxon>Bacilli</taxon>
        <taxon>Bacillales</taxon>
        <taxon>Bacillaceae</taxon>
        <taxon>Calidifontibacillus/Schinkia group</taxon>
        <taxon>Calidifontibacillus</taxon>
    </lineage>
</organism>
<dbReference type="EMBL" id="JABTTE010000001">
    <property type="protein sequence ID" value="NSL50489.1"/>
    <property type="molecule type" value="Genomic_DNA"/>
</dbReference>
<comment type="caution">
    <text evidence="1">The sequence shown here is derived from an EMBL/GenBank/DDBJ whole genome shotgun (WGS) entry which is preliminary data.</text>
</comment>
<dbReference type="AlphaFoldDB" id="A0A8J8GBH1"/>
<reference evidence="1" key="1">
    <citation type="submission" date="2020-06" db="EMBL/GenBank/DDBJ databases">
        <title>A novel thermopfilic bacterium from Erzurum, Turkey.</title>
        <authorList>
            <person name="Adiguzel A."/>
            <person name="Ay H."/>
            <person name="Baltaci M.O."/>
        </authorList>
    </citation>
    <scope>NUCLEOTIDE SEQUENCE</scope>
    <source>
        <strain evidence="1">P2</strain>
    </source>
</reference>
<evidence type="ECO:0000313" key="1">
    <source>
        <dbReference type="EMBL" id="NSL50489.1"/>
    </source>
</evidence>
<protein>
    <submittedName>
        <fullName evidence="1">ATPase</fullName>
    </submittedName>
</protein>
<name>A0A8J8GBH1_9BACI</name>
<dbReference type="Proteomes" id="UP000625804">
    <property type="component" value="Unassembled WGS sequence"/>
</dbReference>
<gene>
    <name evidence="1" type="ORF">HR057_01780</name>
</gene>
<evidence type="ECO:0000313" key="2">
    <source>
        <dbReference type="Proteomes" id="UP000625804"/>
    </source>
</evidence>
<accession>A0A8J8GBH1</accession>
<keyword evidence="2" id="KW-1185">Reference proteome</keyword>
<proteinExistence type="predicted"/>
<sequence>MRDVLFLPATGDSEMVIATDCSGGIGEKANDILFVADNVVAYFAMRVAMMELLSVGATPSAVILSNFTGEKSWQAYMSGIQKVYEELGMNPLPLVGSTETNMMLQQSALGLTVLGTVLKNKKRIKKTPKNAAFAVIGVPLAGEKVLTEQALVAPLSLFKKCLDTPGVFEIVPVGSKGIFYEFQLMLTMNGFDRYNVDCSLPLNESSGPATCFLISYNRTFEQELQALCGRHFHKINIEY</sequence>